<protein>
    <submittedName>
        <fullName evidence="2">Uncharacterized protein</fullName>
    </submittedName>
</protein>
<dbReference type="Gramene" id="AET7Gv20997400.2">
    <property type="protein sequence ID" value="AET7Gv20997400.2"/>
    <property type="gene ID" value="AET7Gv20997400"/>
</dbReference>
<reference evidence="3" key="2">
    <citation type="journal article" date="2017" name="Nat. Plants">
        <title>The Aegilops tauschii genome reveals multiple impacts of transposons.</title>
        <authorList>
            <person name="Zhao G."/>
            <person name="Zou C."/>
            <person name="Li K."/>
            <person name="Wang K."/>
            <person name="Li T."/>
            <person name="Gao L."/>
            <person name="Zhang X."/>
            <person name="Wang H."/>
            <person name="Yang Z."/>
            <person name="Liu X."/>
            <person name="Jiang W."/>
            <person name="Mao L."/>
            <person name="Kong X."/>
            <person name="Jiao Y."/>
            <person name="Jia J."/>
        </authorList>
    </citation>
    <scope>NUCLEOTIDE SEQUENCE [LARGE SCALE GENOMIC DNA]</scope>
    <source>
        <strain evidence="3">cv. AL8/78</strain>
    </source>
</reference>
<accession>A0A453SLV7</accession>
<reference evidence="2" key="4">
    <citation type="submission" date="2019-03" db="UniProtKB">
        <authorList>
            <consortium name="EnsemblPlants"/>
        </authorList>
    </citation>
    <scope>IDENTIFICATION</scope>
</reference>
<proteinExistence type="predicted"/>
<sequence length="153" mass="17176">DRTTREAAHGEAATAGERDEGSRRRPVGRRDSSSYASRSPVAPLPSTLAIPPPVSAHHSEASAYFDLVWLLLKHLCRAYFDCCLEVCGSRFDYLKKKLTSRFRFEGHFVWDLFLVLCFRDGQLVPSKMIYVQSVPPRNTCTTLGTGHVIYLLG</sequence>
<keyword evidence="3" id="KW-1185">Reference proteome</keyword>
<evidence type="ECO:0000313" key="3">
    <source>
        <dbReference type="Proteomes" id="UP000015105"/>
    </source>
</evidence>
<reference evidence="2" key="3">
    <citation type="journal article" date="2017" name="Nature">
        <title>Genome sequence of the progenitor of the wheat D genome Aegilops tauschii.</title>
        <authorList>
            <person name="Luo M.C."/>
            <person name="Gu Y.Q."/>
            <person name="Puiu D."/>
            <person name="Wang H."/>
            <person name="Twardziok S.O."/>
            <person name="Deal K.R."/>
            <person name="Huo N."/>
            <person name="Zhu T."/>
            <person name="Wang L."/>
            <person name="Wang Y."/>
            <person name="McGuire P.E."/>
            <person name="Liu S."/>
            <person name="Long H."/>
            <person name="Ramasamy R.K."/>
            <person name="Rodriguez J.C."/>
            <person name="Van S.L."/>
            <person name="Yuan L."/>
            <person name="Wang Z."/>
            <person name="Xia Z."/>
            <person name="Xiao L."/>
            <person name="Anderson O.D."/>
            <person name="Ouyang S."/>
            <person name="Liang Y."/>
            <person name="Zimin A.V."/>
            <person name="Pertea G."/>
            <person name="Qi P."/>
            <person name="Bennetzen J.L."/>
            <person name="Dai X."/>
            <person name="Dawson M.W."/>
            <person name="Muller H.G."/>
            <person name="Kugler K."/>
            <person name="Rivarola-Duarte L."/>
            <person name="Spannagl M."/>
            <person name="Mayer K.F.X."/>
            <person name="Lu F.H."/>
            <person name="Bevan M.W."/>
            <person name="Leroy P."/>
            <person name="Li P."/>
            <person name="You F.M."/>
            <person name="Sun Q."/>
            <person name="Liu Z."/>
            <person name="Lyons E."/>
            <person name="Wicker T."/>
            <person name="Salzberg S.L."/>
            <person name="Devos K.M."/>
            <person name="Dvorak J."/>
        </authorList>
    </citation>
    <scope>NUCLEOTIDE SEQUENCE [LARGE SCALE GENOMIC DNA]</scope>
    <source>
        <strain evidence="2">cv. AL8/78</strain>
    </source>
</reference>
<evidence type="ECO:0000313" key="2">
    <source>
        <dbReference type="EnsemblPlants" id="AET7Gv20997400.2"/>
    </source>
</evidence>
<dbReference type="AlphaFoldDB" id="A0A453SLV7"/>
<organism evidence="2 3">
    <name type="scientific">Aegilops tauschii subsp. strangulata</name>
    <name type="common">Goatgrass</name>
    <dbReference type="NCBI Taxonomy" id="200361"/>
    <lineage>
        <taxon>Eukaryota</taxon>
        <taxon>Viridiplantae</taxon>
        <taxon>Streptophyta</taxon>
        <taxon>Embryophyta</taxon>
        <taxon>Tracheophyta</taxon>
        <taxon>Spermatophyta</taxon>
        <taxon>Magnoliopsida</taxon>
        <taxon>Liliopsida</taxon>
        <taxon>Poales</taxon>
        <taxon>Poaceae</taxon>
        <taxon>BOP clade</taxon>
        <taxon>Pooideae</taxon>
        <taxon>Triticodae</taxon>
        <taxon>Triticeae</taxon>
        <taxon>Triticinae</taxon>
        <taxon>Aegilops</taxon>
    </lineage>
</organism>
<feature type="region of interest" description="Disordered" evidence="1">
    <location>
        <begin position="1"/>
        <end position="42"/>
    </location>
</feature>
<feature type="compositionally biased region" description="Basic and acidic residues" evidence="1">
    <location>
        <begin position="16"/>
        <end position="32"/>
    </location>
</feature>
<dbReference type="Proteomes" id="UP000015105">
    <property type="component" value="Chromosome 7D"/>
</dbReference>
<reference evidence="3" key="1">
    <citation type="journal article" date="2014" name="Science">
        <title>Ancient hybridizations among the ancestral genomes of bread wheat.</title>
        <authorList>
            <consortium name="International Wheat Genome Sequencing Consortium,"/>
            <person name="Marcussen T."/>
            <person name="Sandve S.R."/>
            <person name="Heier L."/>
            <person name="Spannagl M."/>
            <person name="Pfeifer M."/>
            <person name="Jakobsen K.S."/>
            <person name="Wulff B.B."/>
            <person name="Steuernagel B."/>
            <person name="Mayer K.F."/>
            <person name="Olsen O.A."/>
        </authorList>
    </citation>
    <scope>NUCLEOTIDE SEQUENCE [LARGE SCALE GENOMIC DNA]</scope>
    <source>
        <strain evidence="3">cv. AL8/78</strain>
    </source>
</reference>
<reference evidence="2" key="5">
    <citation type="journal article" date="2021" name="G3 (Bethesda)">
        <title>Aegilops tauschii genome assembly Aet v5.0 features greater sequence contiguity and improved annotation.</title>
        <authorList>
            <person name="Wang L."/>
            <person name="Zhu T."/>
            <person name="Rodriguez J.C."/>
            <person name="Deal K.R."/>
            <person name="Dubcovsky J."/>
            <person name="McGuire P.E."/>
            <person name="Lux T."/>
            <person name="Spannagl M."/>
            <person name="Mayer K.F.X."/>
            <person name="Baldrich P."/>
            <person name="Meyers B.C."/>
            <person name="Huo N."/>
            <person name="Gu Y.Q."/>
            <person name="Zhou H."/>
            <person name="Devos K.M."/>
            <person name="Bennetzen J.L."/>
            <person name="Unver T."/>
            <person name="Budak H."/>
            <person name="Gulick P.J."/>
            <person name="Galiba G."/>
            <person name="Kalapos B."/>
            <person name="Nelson D.R."/>
            <person name="Li P."/>
            <person name="You F.M."/>
            <person name="Luo M.C."/>
            <person name="Dvorak J."/>
        </authorList>
    </citation>
    <scope>NUCLEOTIDE SEQUENCE [LARGE SCALE GENOMIC DNA]</scope>
    <source>
        <strain evidence="2">cv. AL8/78</strain>
    </source>
</reference>
<name>A0A453SLV7_AEGTS</name>
<dbReference type="EnsemblPlants" id="AET7Gv20997400.2">
    <property type="protein sequence ID" value="AET7Gv20997400.2"/>
    <property type="gene ID" value="AET7Gv20997400"/>
</dbReference>
<evidence type="ECO:0000256" key="1">
    <source>
        <dbReference type="SAM" id="MobiDB-lite"/>
    </source>
</evidence>